<accession>A0A6I5ZWD6</accession>
<evidence type="ECO:0000313" key="3">
    <source>
        <dbReference type="Proteomes" id="UP000425916"/>
    </source>
</evidence>
<dbReference type="Gene3D" id="1.10.3480.10">
    <property type="entry name" value="TorD-like"/>
    <property type="match status" value="1"/>
</dbReference>
<reference evidence="2 3" key="1">
    <citation type="submission" date="2019-11" db="EMBL/GenBank/DDBJ databases">
        <title>Genome sequence of Moorella glycerini DSM11254.</title>
        <authorList>
            <person name="Poehlein A."/>
            <person name="Boeer T."/>
            <person name="Daniel R."/>
        </authorList>
    </citation>
    <scope>NUCLEOTIDE SEQUENCE [LARGE SCALE GENOMIC DNA]</scope>
    <source>
        <strain evidence="2 3">DSM 11254</strain>
    </source>
</reference>
<gene>
    <name evidence="2" type="ORF">MGLY_34440</name>
</gene>
<proteinExistence type="predicted"/>
<dbReference type="PANTHER" id="PTHR34227">
    <property type="entry name" value="CHAPERONE PROTEIN YCDY"/>
    <property type="match status" value="1"/>
</dbReference>
<keyword evidence="3" id="KW-1185">Reference proteome</keyword>
<dbReference type="InterPro" id="IPR020945">
    <property type="entry name" value="DMSO/NO3_reduct_chaperone"/>
</dbReference>
<evidence type="ECO:0000256" key="1">
    <source>
        <dbReference type="ARBA" id="ARBA00023186"/>
    </source>
</evidence>
<keyword evidence="1" id="KW-0143">Chaperone</keyword>
<dbReference type="Proteomes" id="UP000425916">
    <property type="component" value="Chromosome"/>
</dbReference>
<dbReference type="InterPro" id="IPR050289">
    <property type="entry name" value="TorD/DmsD_chaperones"/>
</dbReference>
<dbReference type="Pfam" id="PF02613">
    <property type="entry name" value="Nitrate_red_del"/>
    <property type="match status" value="1"/>
</dbReference>
<sequence>MPFYQDLDVEVAATTEIRARTYELLARGYLQEPTAIYIEELAKMVKLLQDDLYIPEGLTVTVNIDMGEIKQEFYDRFFVNVSAKYVPPFESAIVERELNGNRIRFGPLNGPLTLHVRDCYQVSRFDPWKLDIFKPLQEIPIADYLGFELAFMAYLSFAELEAYKTNRLQQGLQWRQWQQRFLEQHLGRWINDYALLACQTAGGFFGEIAKISSAWVDADYQNNFQS</sequence>
<dbReference type="PANTHER" id="PTHR34227:SF1">
    <property type="entry name" value="DIMETHYL SULFOXIDE REDUCTASE CHAPERONE-RELATED"/>
    <property type="match status" value="1"/>
</dbReference>
<dbReference type="AlphaFoldDB" id="A0A6I5ZWD6"/>
<name>A0A6I5ZWD6_9FIRM</name>
<dbReference type="RefSeq" id="WP_170291162.1">
    <property type="nucleotide sequence ID" value="NZ_CP046244.1"/>
</dbReference>
<dbReference type="EMBL" id="CP046244">
    <property type="protein sequence ID" value="QGP94019.1"/>
    <property type="molecule type" value="Genomic_DNA"/>
</dbReference>
<evidence type="ECO:0000313" key="2">
    <source>
        <dbReference type="EMBL" id="QGP94019.1"/>
    </source>
</evidence>
<protein>
    <submittedName>
        <fullName evidence="2">Nitrate reductase delta subunit</fullName>
    </submittedName>
</protein>
<dbReference type="SUPFAM" id="SSF89155">
    <property type="entry name" value="TorD-like"/>
    <property type="match status" value="1"/>
</dbReference>
<dbReference type="InterPro" id="IPR036411">
    <property type="entry name" value="TorD-like_sf"/>
</dbReference>
<organism evidence="2 3">
    <name type="scientific">Neomoorella glycerini</name>
    <dbReference type="NCBI Taxonomy" id="55779"/>
    <lineage>
        <taxon>Bacteria</taxon>
        <taxon>Bacillati</taxon>
        <taxon>Bacillota</taxon>
        <taxon>Clostridia</taxon>
        <taxon>Neomoorellales</taxon>
        <taxon>Neomoorellaceae</taxon>
        <taxon>Neomoorella</taxon>
    </lineage>
</organism>